<organism evidence="1 2">
    <name type="scientific">Gaetbulibacter aquiaggeris</name>
    <dbReference type="NCBI Taxonomy" id="1735373"/>
    <lineage>
        <taxon>Bacteria</taxon>
        <taxon>Pseudomonadati</taxon>
        <taxon>Bacteroidota</taxon>
        <taxon>Flavobacteriia</taxon>
        <taxon>Flavobacteriales</taxon>
        <taxon>Flavobacteriaceae</taxon>
        <taxon>Gaetbulibacter</taxon>
    </lineage>
</organism>
<dbReference type="RefSeq" id="WP_395438355.1">
    <property type="nucleotide sequence ID" value="NZ_JBAWKC010000003.1"/>
</dbReference>
<comment type="caution">
    <text evidence="1">The sequence shown here is derived from an EMBL/GenBank/DDBJ whole genome shotgun (WGS) entry which is preliminary data.</text>
</comment>
<evidence type="ECO:0000313" key="1">
    <source>
        <dbReference type="EMBL" id="MFH6769114.1"/>
    </source>
</evidence>
<gene>
    <name evidence="1" type="ORF">V8G56_10240</name>
</gene>
<reference evidence="1 2" key="1">
    <citation type="submission" date="2024-02" db="EMBL/GenBank/DDBJ databases">
        <title>A Gaetbulibacter species isolated from tidal flats and genomic insights of their niches.</title>
        <authorList>
            <person name="Ye Y."/>
        </authorList>
    </citation>
    <scope>NUCLEOTIDE SEQUENCE [LARGE SCALE GENOMIC DNA]</scope>
    <source>
        <strain evidence="1 2">KEM-8</strain>
    </source>
</reference>
<evidence type="ECO:0000313" key="2">
    <source>
        <dbReference type="Proteomes" id="UP001610104"/>
    </source>
</evidence>
<evidence type="ECO:0008006" key="3">
    <source>
        <dbReference type="Google" id="ProtNLM"/>
    </source>
</evidence>
<accession>A0ABW7MQK2</accession>
<sequence>MNLNLIYIAFTLCYLFVGCNLMHSQNTTSEKDVFLKRNIIHGSLAPDIAYNAAHIFYDRIVYENSNVAVFARVGYGGWFTLLVNSGTTLMGQGGVLFGSGKGRFEVAVGAAKINQTQYSENHDKTDPAINIGYRRNVPGKHFLFRTGIGYPEGIYFGIGYAL</sequence>
<keyword evidence="2" id="KW-1185">Reference proteome</keyword>
<dbReference type="Proteomes" id="UP001610104">
    <property type="component" value="Unassembled WGS sequence"/>
</dbReference>
<protein>
    <recommendedName>
        <fullName evidence="3">DUF3575 domain-containing protein</fullName>
    </recommendedName>
</protein>
<proteinExistence type="predicted"/>
<name>A0ABW7MQK2_9FLAO</name>
<dbReference type="EMBL" id="JBAWKC010000003">
    <property type="protein sequence ID" value="MFH6769114.1"/>
    <property type="molecule type" value="Genomic_DNA"/>
</dbReference>